<dbReference type="Pfam" id="PF00534">
    <property type="entry name" value="Glycos_transf_1"/>
    <property type="match status" value="1"/>
</dbReference>
<keyword evidence="3" id="KW-0328">Glycosyltransferase</keyword>
<sequence>MDGGRMFMHRRKRILFLDHQIFRGGGEVVVELLATELPADQYDVAVCGSPGSALESFCARKGILFFQLKLDRKLADRKYADGLRDTILSLMCMPLKLIRPILSLCQACKIFNPDIVHVHTLKCAILLVPIILFSKLRFNSSAFYVYHDHTLTSSIFHKIILRMFNTVICVSDSVRSKYRHSSGRRIQMIWNGISSDILNLKSKNPQVFLGLRGEAPIVVFSGRIVPWKGVHILIQAVAVLLNQGYKIHTIILGVNAHSSDLRYENTLYKLVSDYGLQEQISFLDFLPQDDAHSVIAGADIVVIPSVEPEPFGLAALEALALGRVVVGTNAGGLGDILKKWGGILTEPGDIDSLVLGMERALMVLRTQHIEERVSKGISICEACSSTKFVSKITNVYQSHNA</sequence>
<feature type="domain" description="Glycosyl transferase family 1" evidence="1">
    <location>
        <begin position="210"/>
        <end position="361"/>
    </location>
</feature>
<dbReference type="GO" id="GO:0016757">
    <property type="term" value="F:glycosyltransferase activity"/>
    <property type="evidence" value="ECO:0007669"/>
    <property type="project" value="UniProtKB-KW"/>
</dbReference>
<dbReference type="SUPFAM" id="SSF53756">
    <property type="entry name" value="UDP-Glycosyltransferase/glycogen phosphorylase"/>
    <property type="match status" value="1"/>
</dbReference>
<protein>
    <submittedName>
        <fullName evidence="3">Glycosyltransferase family 4 protein</fullName>
        <ecNumber evidence="3">2.4.-.-</ecNumber>
    </submittedName>
</protein>
<evidence type="ECO:0000313" key="4">
    <source>
        <dbReference type="Proteomes" id="UP001597079"/>
    </source>
</evidence>
<name>A0ABW4JL78_9BACL</name>
<gene>
    <name evidence="3" type="ORF">ACFSB2_21155</name>
</gene>
<comment type="caution">
    <text evidence="3">The sequence shown here is derived from an EMBL/GenBank/DDBJ whole genome shotgun (WGS) entry which is preliminary data.</text>
</comment>
<dbReference type="Pfam" id="PF13439">
    <property type="entry name" value="Glyco_transf_4"/>
    <property type="match status" value="1"/>
</dbReference>
<keyword evidence="4" id="KW-1185">Reference proteome</keyword>
<dbReference type="Proteomes" id="UP001597079">
    <property type="component" value="Unassembled WGS sequence"/>
</dbReference>
<dbReference type="CDD" id="cd03801">
    <property type="entry name" value="GT4_PimA-like"/>
    <property type="match status" value="1"/>
</dbReference>
<evidence type="ECO:0000259" key="2">
    <source>
        <dbReference type="Pfam" id="PF13439"/>
    </source>
</evidence>
<dbReference type="EC" id="2.4.-.-" evidence="3"/>
<accession>A0ABW4JL78</accession>
<dbReference type="EMBL" id="JBHUCX010000089">
    <property type="protein sequence ID" value="MFD1677186.1"/>
    <property type="molecule type" value="Genomic_DNA"/>
</dbReference>
<organism evidence="3 4">
    <name type="scientific">Alicyclobacillus fodiniaquatilis</name>
    <dbReference type="NCBI Taxonomy" id="1661150"/>
    <lineage>
        <taxon>Bacteria</taxon>
        <taxon>Bacillati</taxon>
        <taxon>Bacillota</taxon>
        <taxon>Bacilli</taxon>
        <taxon>Bacillales</taxon>
        <taxon>Alicyclobacillaceae</taxon>
        <taxon>Alicyclobacillus</taxon>
    </lineage>
</organism>
<feature type="domain" description="Glycosyltransferase subfamily 4-like N-terminal" evidence="2">
    <location>
        <begin position="24"/>
        <end position="194"/>
    </location>
</feature>
<keyword evidence="3" id="KW-0808">Transferase</keyword>
<dbReference type="InterPro" id="IPR050194">
    <property type="entry name" value="Glycosyltransferase_grp1"/>
</dbReference>
<dbReference type="Gene3D" id="3.40.50.2000">
    <property type="entry name" value="Glycogen Phosphorylase B"/>
    <property type="match status" value="2"/>
</dbReference>
<dbReference type="PANTHER" id="PTHR45947">
    <property type="entry name" value="SULFOQUINOVOSYL TRANSFERASE SQD2"/>
    <property type="match status" value="1"/>
</dbReference>
<reference evidence="4" key="1">
    <citation type="journal article" date="2019" name="Int. J. Syst. Evol. Microbiol.">
        <title>The Global Catalogue of Microorganisms (GCM) 10K type strain sequencing project: providing services to taxonomists for standard genome sequencing and annotation.</title>
        <authorList>
            <consortium name="The Broad Institute Genomics Platform"/>
            <consortium name="The Broad Institute Genome Sequencing Center for Infectious Disease"/>
            <person name="Wu L."/>
            <person name="Ma J."/>
        </authorList>
    </citation>
    <scope>NUCLEOTIDE SEQUENCE [LARGE SCALE GENOMIC DNA]</scope>
    <source>
        <strain evidence="4">CGMCC 1.12286</strain>
    </source>
</reference>
<proteinExistence type="predicted"/>
<evidence type="ECO:0000313" key="3">
    <source>
        <dbReference type="EMBL" id="MFD1677186.1"/>
    </source>
</evidence>
<evidence type="ECO:0000259" key="1">
    <source>
        <dbReference type="Pfam" id="PF00534"/>
    </source>
</evidence>
<dbReference type="PANTHER" id="PTHR45947:SF3">
    <property type="entry name" value="SULFOQUINOVOSYL TRANSFERASE SQD2"/>
    <property type="match status" value="1"/>
</dbReference>
<dbReference type="InterPro" id="IPR028098">
    <property type="entry name" value="Glyco_trans_4-like_N"/>
</dbReference>
<dbReference type="InterPro" id="IPR001296">
    <property type="entry name" value="Glyco_trans_1"/>
</dbReference>